<evidence type="ECO:0000313" key="8">
    <source>
        <dbReference type="Proteomes" id="UP000315215"/>
    </source>
</evidence>
<dbReference type="OrthoDB" id="9794508at2"/>
<dbReference type="InterPro" id="IPR014284">
    <property type="entry name" value="RNA_pol_sigma-70_dom"/>
</dbReference>
<dbReference type="InterPro" id="IPR013324">
    <property type="entry name" value="RNA_pol_sigma_r3/r4-like"/>
</dbReference>
<dbReference type="Pfam" id="PF08281">
    <property type="entry name" value="Sigma70_r4_2"/>
    <property type="match status" value="1"/>
</dbReference>
<proteinExistence type="inferred from homology"/>
<dbReference type="SUPFAM" id="SSF88946">
    <property type="entry name" value="Sigma2 domain of RNA polymerase sigma factors"/>
    <property type="match status" value="1"/>
</dbReference>
<dbReference type="SUPFAM" id="SSF88659">
    <property type="entry name" value="Sigma3 and sigma4 domains of RNA polymerase sigma factors"/>
    <property type="match status" value="1"/>
</dbReference>
<dbReference type="CDD" id="cd06171">
    <property type="entry name" value="Sigma70_r4"/>
    <property type="match status" value="1"/>
</dbReference>
<evidence type="ECO:0000256" key="4">
    <source>
        <dbReference type="ARBA" id="ARBA00023163"/>
    </source>
</evidence>
<dbReference type="Proteomes" id="UP000315215">
    <property type="component" value="Chromosome"/>
</dbReference>
<dbReference type="GO" id="GO:0016987">
    <property type="term" value="F:sigma factor activity"/>
    <property type="evidence" value="ECO:0007669"/>
    <property type="project" value="UniProtKB-KW"/>
</dbReference>
<protein>
    <submittedName>
        <fullName evidence="7">Sigma-70 family RNA polymerase sigma factor</fullName>
    </submittedName>
</protein>
<dbReference type="Gene3D" id="1.10.1740.10">
    <property type="match status" value="1"/>
</dbReference>
<dbReference type="PANTHER" id="PTHR43133:SF60">
    <property type="entry name" value="RNA POLYMERASE SIGMA FACTOR SIGV"/>
    <property type="match status" value="1"/>
</dbReference>
<evidence type="ECO:0000313" key="7">
    <source>
        <dbReference type="EMBL" id="QDP39507.1"/>
    </source>
</evidence>
<dbReference type="InterPro" id="IPR039425">
    <property type="entry name" value="RNA_pol_sigma-70-like"/>
</dbReference>
<accession>A0A516KDR3</accession>
<evidence type="ECO:0000256" key="2">
    <source>
        <dbReference type="ARBA" id="ARBA00023015"/>
    </source>
</evidence>
<gene>
    <name evidence="7" type="ORF">FN924_04540</name>
</gene>
<dbReference type="Gene3D" id="1.10.10.10">
    <property type="entry name" value="Winged helix-like DNA-binding domain superfamily/Winged helix DNA-binding domain"/>
    <property type="match status" value="1"/>
</dbReference>
<dbReference type="InterPro" id="IPR013325">
    <property type="entry name" value="RNA_pol_sigma_r2"/>
</dbReference>
<dbReference type="GO" id="GO:0003677">
    <property type="term" value="F:DNA binding"/>
    <property type="evidence" value="ECO:0007669"/>
    <property type="project" value="InterPro"/>
</dbReference>
<comment type="similarity">
    <text evidence="1">Belongs to the sigma-70 factor family. ECF subfamily.</text>
</comment>
<dbReference type="KEGG" id="aqt:FN924_04540"/>
<dbReference type="GO" id="GO:0006352">
    <property type="term" value="P:DNA-templated transcription initiation"/>
    <property type="evidence" value="ECO:0007669"/>
    <property type="project" value="InterPro"/>
</dbReference>
<feature type="domain" description="RNA polymerase sigma factor 70 region 4 type 2" evidence="6">
    <location>
        <begin position="113"/>
        <end position="164"/>
    </location>
</feature>
<keyword evidence="2" id="KW-0805">Transcription regulation</keyword>
<dbReference type="PANTHER" id="PTHR43133">
    <property type="entry name" value="RNA POLYMERASE ECF-TYPE SIGMA FACTO"/>
    <property type="match status" value="1"/>
</dbReference>
<reference evidence="7 8" key="1">
    <citation type="submission" date="2019-07" db="EMBL/GenBank/DDBJ databases">
        <authorList>
            <person name="Li J."/>
        </authorList>
    </citation>
    <scope>NUCLEOTIDE SEQUENCE [LARGE SCALE GENOMIC DNA]</scope>
    <source>
        <strain evidence="7 8">TKL69</strain>
    </source>
</reference>
<feature type="domain" description="RNA polymerase sigma-70 region 2" evidence="5">
    <location>
        <begin position="19"/>
        <end position="82"/>
    </location>
</feature>
<keyword evidence="4" id="KW-0804">Transcription</keyword>
<name>A0A516KDR3_9BACI</name>
<dbReference type="InterPro" id="IPR013249">
    <property type="entry name" value="RNA_pol_sigma70_r4_t2"/>
</dbReference>
<dbReference type="InterPro" id="IPR036388">
    <property type="entry name" value="WH-like_DNA-bd_sf"/>
</dbReference>
<organism evidence="7 8">
    <name type="scientific">Radiobacillus deserti</name>
    <dbReference type="NCBI Taxonomy" id="2594883"/>
    <lineage>
        <taxon>Bacteria</taxon>
        <taxon>Bacillati</taxon>
        <taxon>Bacillota</taxon>
        <taxon>Bacilli</taxon>
        <taxon>Bacillales</taxon>
        <taxon>Bacillaceae</taxon>
        <taxon>Radiobacillus</taxon>
    </lineage>
</organism>
<evidence type="ECO:0000259" key="6">
    <source>
        <dbReference type="Pfam" id="PF08281"/>
    </source>
</evidence>
<sequence length="176" mass="20810">MEQHLLNGQSKEELIENIIDDHGEAIKRVIFTYVKNYADTDDIFQDFLLKVYNNLDHFKGDSSLKTWLMRIAINKSKDYLRSPIRKIRSLTWTVRSSTQTSEQVLMEKEKRNVILHSILSLPIKYREVIVLRYYRDLSIKEISKTLQVKESTVKTRIMRAKEKLKGKLGGQYLELF</sequence>
<dbReference type="EMBL" id="CP041666">
    <property type="protein sequence ID" value="QDP39507.1"/>
    <property type="molecule type" value="Genomic_DNA"/>
</dbReference>
<evidence type="ECO:0000259" key="5">
    <source>
        <dbReference type="Pfam" id="PF04542"/>
    </source>
</evidence>
<dbReference type="Pfam" id="PF04542">
    <property type="entry name" value="Sigma70_r2"/>
    <property type="match status" value="1"/>
</dbReference>
<dbReference type="NCBIfam" id="TIGR02937">
    <property type="entry name" value="sigma70-ECF"/>
    <property type="match status" value="1"/>
</dbReference>
<evidence type="ECO:0000256" key="1">
    <source>
        <dbReference type="ARBA" id="ARBA00010641"/>
    </source>
</evidence>
<dbReference type="RefSeq" id="WP_143892257.1">
    <property type="nucleotide sequence ID" value="NZ_CP041666.1"/>
</dbReference>
<dbReference type="AlphaFoldDB" id="A0A516KDR3"/>
<evidence type="ECO:0000256" key="3">
    <source>
        <dbReference type="ARBA" id="ARBA00023082"/>
    </source>
</evidence>
<keyword evidence="3" id="KW-0731">Sigma factor</keyword>
<keyword evidence="8" id="KW-1185">Reference proteome</keyword>
<dbReference type="InterPro" id="IPR007627">
    <property type="entry name" value="RNA_pol_sigma70_r2"/>
</dbReference>